<protein>
    <submittedName>
        <fullName evidence="2">Uncharacterized protein</fullName>
    </submittedName>
</protein>
<dbReference type="SUPFAM" id="SSF53756">
    <property type="entry name" value="UDP-Glycosyltransferase/glycogen phosphorylase"/>
    <property type="match status" value="1"/>
</dbReference>
<dbReference type="AlphaFoldDB" id="A0A8X8WJZ9"/>
<dbReference type="FunFam" id="3.40.50.2000:FF:000061">
    <property type="entry name" value="UDP-glycosyltransferase 83A1"/>
    <property type="match status" value="1"/>
</dbReference>
<evidence type="ECO:0000256" key="1">
    <source>
        <dbReference type="ARBA" id="ARBA00022679"/>
    </source>
</evidence>
<dbReference type="EMBL" id="PNBA02000016">
    <property type="protein sequence ID" value="KAG6396111.1"/>
    <property type="molecule type" value="Genomic_DNA"/>
</dbReference>
<organism evidence="2">
    <name type="scientific">Salvia splendens</name>
    <name type="common">Scarlet sage</name>
    <dbReference type="NCBI Taxonomy" id="180675"/>
    <lineage>
        <taxon>Eukaryota</taxon>
        <taxon>Viridiplantae</taxon>
        <taxon>Streptophyta</taxon>
        <taxon>Embryophyta</taxon>
        <taxon>Tracheophyta</taxon>
        <taxon>Spermatophyta</taxon>
        <taxon>Magnoliopsida</taxon>
        <taxon>eudicotyledons</taxon>
        <taxon>Gunneridae</taxon>
        <taxon>Pentapetalae</taxon>
        <taxon>asterids</taxon>
        <taxon>lamiids</taxon>
        <taxon>Lamiales</taxon>
        <taxon>Lamiaceae</taxon>
        <taxon>Nepetoideae</taxon>
        <taxon>Mentheae</taxon>
        <taxon>Salviinae</taxon>
        <taxon>Salvia</taxon>
        <taxon>Salvia subgen. Calosphace</taxon>
        <taxon>core Calosphace</taxon>
    </lineage>
</organism>
<comment type="caution">
    <text evidence="2">The sequence shown here is derived from an EMBL/GenBank/DDBJ whole genome shotgun (WGS) entry which is preliminary data.</text>
</comment>
<reference evidence="2" key="1">
    <citation type="submission" date="2018-01" db="EMBL/GenBank/DDBJ databases">
        <authorList>
            <person name="Mao J.F."/>
        </authorList>
    </citation>
    <scope>NUCLEOTIDE SEQUENCE</scope>
    <source>
        <strain evidence="2">Huo1</strain>
        <tissue evidence="2">Leaf</tissue>
    </source>
</reference>
<dbReference type="CDD" id="cd03784">
    <property type="entry name" value="GT1_Gtf-like"/>
    <property type="match status" value="1"/>
</dbReference>
<name>A0A8X8WJZ9_SALSN</name>
<gene>
    <name evidence="2" type="ORF">SASPL_142250</name>
</gene>
<dbReference type="InterPro" id="IPR002213">
    <property type="entry name" value="UDP_glucos_trans"/>
</dbReference>
<dbReference type="GO" id="GO:0008194">
    <property type="term" value="F:UDP-glycosyltransferase activity"/>
    <property type="evidence" value="ECO:0007669"/>
    <property type="project" value="InterPro"/>
</dbReference>
<reference evidence="2" key="2">
    <citation type="submission" date="2020-08" db="EMBL/GenBank/DDBJ databases">
        <title>Plant Genome Project.</title>
        <authorList>
            <person name="Zhang R.-G."/>
        </authorList>
    </citation>
    <scope>NUCLEOTIDE SEQUENCE</scope>
    <source>
        <strain evidence="2">Huo1</strain>
        <tissue evidence="2">Leaf</tissue>
    </source>
</reference>
<dbReference type="Gene3D" id="3.40.50.2000">
    <property type="entry name" value="Glycogen Phosphorylase B"/>
    <property type="match status" value="3"/>
</dbReference>
<dbReference type="Proteomes" id="UP000298416">
    <property type="component" value="Unassembled WGS sequence"/>
</dbReference>
<evidence type="ECO:0000313" key="3">
    <source>
        <dbReference type="Proteomes" id="UP000298416"/>
    </source>
</evidence>
<dbReference type="Pfam" id="PF00201">
    <property type="entry name" value="UDPGT"/>
    <property type="match status" value="1"/>
</dbReference>
<keyword evidence="3" id="KW-1185">Reference proteome</keyword>
<keyword evidence="1" id="KW-0808">Transferase</keyword>
<sequence>MGRPHVLAMPYPAQGHVIPLMELAQWLAHNGIRVTFVNTDFNHARVMRSLSSIKSDRVTCLITDYGLIWALALADKLGIKKSAFLPASVALLALARHSKSLLDDGIVDGDGTPLKEEHVIRLSPEMPAMKIQESVWLQIGNFASQQRMFQSMTRNIKTETLPDSIICNSSHELEAGALKLLPDLIAVGPLLPEDSACLSWLDRQPPNSTVYVAFGSFTLLNKSQFHELALGLERSGRPFLWVVRPDMTQEAEKCFPEGFKERVRKRGKMVGWAPQQRVLSHPSVACFVSHCGWNSTMEGVCGGVPFLCWPYFADQFLNQSYIVEVWRVGLKLEKDRSGVIAAGEIVEKVEILLGDEGYKDRAKSLGSKTVDSVREGGSSCKNLSSFVEWIKDDRNCLE</sequence>
<dbReference type="PANTHER" id="PTHR48045">
    <property type="entry name" value="UDP-GLYCOSYLTRANSFERASE 72B1"/>
    <property type="match status" value="1"/>
</dbReference>
<evidence type="ECO:0000313" key="2">
    <source>
        <dbReference type="EMBL" id="KAG6396111.1"/>
    </source>
</evidence>
<proteinExistence type="predicted"/>
<accession>A0A8X8WJZ9</accession>
<dbReference type="PANTHER" id="PTHR48045:SF21">
    <property type="entry name" value="UDP-GLYCOSYLTRANSFERASE 83A1"/>
    <property type="match status" value="1"/>
</dbReference>